<feature type="compositionally biased region" description="Basic and acidic residues" evidence="1">
    <location>
        <begin position="15"/>
        <end position="26"/>
    </location>
</feature>
<dbReference type="EMBL" id="NQVE01000143">
    <property type="protein sequence ID" value="RAL44451.1"/>
    <property type="molecule type" value="Genomic_DNA"/>
</dbReference>
<keyword evidence="3" id="KW-1185">Reference proteome</keyword>
<evidence type="ECO:0000313" key="2">
    <source>
        <dbReference type="EMBL" id="RAL44451.1"/>
    </source>
</evidence>
<name>A0A328DJU1_9ASTE</name>
<dbReference type="Proteomes" id="UP000249390">
    <property type="component" value="Unassembled WGS sequence"/>
</dbReference>
<reference evidence="2 3" key="1">
    <citation type="submission" date="2018-06" db="EMBL/GenBank/DDBJ databases">
        <title>The Genome of Cuscuta australis (Dodder) Provides Insight into the Evolution of Plant Parasitism.</title>
        <authorList>
            <person name="Liu H."/>
        </authorList>
    </citation>
    <scope>NUCLEOTIDE SEQUENCE [LARGE SCALE GENOMIC DNA]</scope>
    <source>
        <strain evidence="3">cv. Yunnan</strain>
        <tissue evidence="2">Vines</tissue>
    </source>
</reference>
<proteinExistence type="predicted"/>
<sequence length="59" mass="6686">MLYIFGTKWEGFYRGDSGRASMRDDGQSTGSRVQESRHPAFESKCEPRLRDAVSLESLS</sequence>
<organism evidence="2 3">
    <name type="scientific">Cuscuta australis</name>
    <dbReference type="NCBI Taxonomy" id="267555"/>
    <lineage>
        <taxon>Eukaryota</taxon>
        <taxon>Viridiplantae</taxon>
        <taxon>Streptophyta</taxon>
        <taxon>Embryophyta</taxon>
        <taxon>Tracheophyta</taxon>
        <taxon>Spermatophyta</taxon>
        <taxon>Magnoliopsida</taxon>
        <taxon>eudicotyledons</taxon>
        <taxon>Gunneridae</taxon>
        <taxon>Pentapetalae</taxon>
        <taxon>asterids</taxon>
        <taxon>lamiids</taxon>
        <taxon>Solanales</taxon>
        <taxon>Convolvulaceae</taxon>
        <taxon>Cuscuteae</taxon>
        <taxon>Cuscuta</taxon>
        <taxon>Cuscuta subgen. Grammica</taxon>
        <taxon>Cuscuta sect. Cleistogrammica</taxon>
    </lineage>
</organism>
<protein>
    <submittedName>
        <fullName evidence="2">Uncharacterized protein</fullName>
    </submittedName>
</protein>
<comment type="caution">
    <text evidence="2">The sequence shown here is derived from an EMBL/GenBank/DDBJ whole genome shotgun (WGS) entry which is preliminary data.</text>
</comment>
<feature type="compositionally biased region" description="Basic and acidic residues" evidence="1">
    <location>
        <begin position="34"/>
        <end position="53"/>
    </location>
</feature>
<gene>
    <name evidence="2" type="ORF">DM860_011728</name>
</gene>
<feature type="region of interest" description="Disordered" evidence="1">
    <location>
        <begin position="15"/>
        <end position="59"/>
    </location>
</feature>
<dbReference type="AlphaFoldDB" id="A0A328DJU1"/>
<accession>A0A328DJU1</accession>
<evidence type="ECO:0000313" key="3">
    <source>
        <dbReference type="Proteomes" id="UP000249390"/>
    </source>
</evidence>
<evidence type="ECO:0000256" key="1">
    <source>
        <dbReference type="SAM" id="MobiDB-lite"/>
    </source>
</evidence>